<evidence type="ECO:0000313" key="2">
    <source>
        <dbReference type="EMBL" id="MZQ88530.1"/>
    </source>
</evidence>
<dbReference type="AlphaFoldDB" id="A0A6L8VH38"/>
<keyword evidence="1" id="KW-0812">Transmembrane</keyword>
<organism evidence="2 3">
    <name type="scientific">Frigidibacter albus</name>
    <dbReference type="NCBI Taxonomy" id="1465486"/>
    <lineage>
        <taxon>Bacteria</taxon>
        <taxon>Pseudomonadati</taxon>
        <taxon>Pseudomonadota</taxon>
        <taxon>Alphaproteobacteria</taxon>
        <taxon>Rhodobacterales</taxon>
        <taxon>Paracoccaceae</taxon>
        <taxon>Frigidibacter</taxon>
    </lineage>
</organism>
<dbReference type="RefSeq" id="WP_161344232.1">
    <property type="nucleotide sequence ID" value="NZ_BMGW01000003.1"/>
</dbReference>
<keyword evidence="1" id="KW-1133">Transmembrane helix</keyword>
<dbReference type="EMBL" id="WWNR01000003">
    <property type="protein sequence ID" value="MZQ88530.1"/>
    <property type="molecule type" value="Genomic_DNA"/>
</dbReference>
<gene>
    <name evidence="2" type="ORF">GS660_05410</name>
</gene>
<comment type="caution">
    <text evidence="2">The sequence shown here is derived from an EMBL/GenBank/DDBJ whole genome shotgun (WGS) entry which is preliminary data.</text>
</comment>
<reference evidence="2 3" key="1">
    <citation type="submission" date="2020-01" db="EMBL/GenBank/DDBJ databases">
        <title>Frigidibacter albus SP32T (=CGMCC 1.13995T).</title>
        <authorList>
            <person name="Liao X."/>
        </authorList>
    </citation>
    <scope>NUCLEOTIDE SEQUENCE [LARGE SCALE GENOMIC DNA]</scope>
    <source>
        <strain evidence="2 3">SP32</strain>
    </source>
</reference>
<accession>A0A6L8VH38</accession>
<dbReference type="Proteomes" id="UP000477083">
    <property type="component" value="Unassembled WGS sequence"/>
</dbReference>
<sequence length="69" mass="6972">MQRLVLIVVLAAVLVAAVLWVGRFAAGLARSREPAAPGAVQGSGTVPKLAYAGLFVLIAGTSAGWLEGL</sequence>
<protein>
    <submittedName>
        <fullName evidence="2">Uncharacterized protein</fullName>
    </submittedName>
</protein>
<keyword evidence="1" id="KW-0472">Membrane</keyword>
<proteinExistence type="predicted"/>
<evidence type="ECO:0000256" key="1">
    <source>
        <dbReference type="SAM" id="Phobius"/>
    </source>
</evidence>
<name>A0A6L8VH38_9RHOB</name>
<evidence type="ECO:0000313" key="3">
    <source>
        <dbReference type="Proteomes" id="UP000477083"/>
    </source>
</evidence>
<feature type="transmembrane region" description="Helical" evidence="1">
    <location>
        <begin position="49"/>
        <end position="66"/>
    </location>
</feature>
<keyword evidence="3" id="KW-1185">Reference proteome</keyword>